<reference evidence="2" key="1">
    <citation type="submission" date="2016-10" db="EMBL/GenBank/DDBJ databases">
        <authorList>
            <person name="Varghese N."/>
            <person name="Submissions S."/>
        </authorList>
    </citation>
    <scope>NUCLEOTIDE SEQUENCE [LARGE SCALE GENOMIC DNA]</scope>
    <source>
        <strain evidence="2">DSM 45079</strain>
    </source>
</reference>
<name>A0A1H2LD21_9ACTN</name>
<evidence type="ECO:0000313" key="1">
    <source>
        <dbReference type="EMBL" id="SDU78940.1"/>
    </source>
</evidence>
<dbReference type="EMBL" id="LT629791">
    <property type="protein sequence ID" value="SDU78940.1"/>
    <property type="molecule type" value="Genomic_DNA"/>
</dbReference>
<dbReference type="Proteomes" id="UP000182977">
    <property type="component" value="Chromosome I"/>
</dbReference>
<evidence type="ECO:0008006" key="3">
    <source>
        <dbReference type="Google" id="ProtNLM"/>
    </source>
</evidence>
<accession>A0A1H2LD21</accession>
<proteinExistence type="predicted"/>
<keyword evidence="2" id="KW-1185">Reference proteome</keyword>
<protein>
    <recommendedName>
        <fullName evidence="3">HNH endonuclease</fullName>
    </recommendedName>
</protein>
<gene>
    <name evidence="1" type="ORF">SAMN04488563_5896</name>
</gene>
<dbReference type="AlphaFoldDB" id="A0A1H2LD21"/>
<dbReference type="STRING" id="419479.SAMN04488563_5896"/>
<organism evidence="1 2">
    <name type="scientific">Jiangella alkaliphila</name>
    <dbReference type="NCBI Taxonomy" id="419479"/>
    <lineage>
        <taxon>Bacteria</taxon>
        <taxon>Bacillati</taxon>
        <taxon>Actinomycetota</taxon>
        <taxon>Actinomycetes</taxon>
        <taxon>Jiangellales</taxon>
        <taxon>Jiangellaceae</taxon>
        <taxon>Jiangella</taxon>
    </lineage>
</organism>
<dbReference type="OrthoDB" id="3197455at2"/>
<evidence type="ECO:0000313" key="2">
    <source>
        <dbReference type="Proteomes" id="UP000182977"/>
    </source>
</evidence>
<dbReference type="RefSeq" id="WP_046772018.1">
    <property type="nucleotide sequence ID" value="NZ_LBMC01000054.1"/>
</dbReference>
<sequence>MTAYQTPRLTVDLVPRQFWRSSLAEQMPADQWQECRGWTFKRDEFRCRACGSESDLECDEIWSYDGNVRRLDGLQALCSPCHAVKHLGRTVHRGDPDAAMRHLMRVNDWSRAEAVRHRDEALVLFKERNRVEFVSTDTSWLLAWLGIEFHV</sequence>